<accession>A0A0K1P6B8</accession>
<dbReference type="KEGG" id="stur:STURON_00605"/>
<organism evidence="1 2">
    <name type="scientific">Spiroplasma turonicum</name>
    <dbReference type="NCBI Taxonomy" id="216946"/>
    <lineage>
        <taxon>Bacteria</taxon>
        <taxon>Bacillati</taxon>
        <taxon>Mycoplasmatota</taxon>
        <taxon>Mollicutes</taxon>
        <taxon>Entomoplasmatales</taxon>
        <taxon>Spiroplasmataceae</taxon>
        <taxon>Spiroplasma</taxon>
    </lineage>
</organism>
<dbReference type="Proteomes" id="UP000067243">
    <property type="component" value="Chromosome"/>
</dbReference>
<dbReference type="RefSeq" id="WP_075048437.1">
    <property type="nucleotide sequence ID" value="NZ_CP012328.1"/>
</dbReference>
<evidence type="ECO:0000313" key="2">
    <source>
        <dbReference type="Proteomes" id="UP000067243"/>
    </source>
</evidence>
<reference evidence="1 2" key="1">
    <citation type="journal article" date="2015" name="Genome Announc.">
        <title>Complete Genome Sequence of Spiroplasma turonicum Strain Tab4cT, a Parasite of a Horse Fly, Haematopota sp. (Diptera: Tabanidae).</title>
        <authorList>
            <person name="Davis R.E."/>
            <person name="Shao J."/>
            <person name="Zhao Y."/>
            <person name="Gasparich G.E."/>
            <person name="Gaynor B.J."/>
            <person name="Donofrio N."/>
        </authorList>
    </citation>
    <scope>NUCLEOTIDE SEQUENCE [LARGE SCALE GENOMIC DNA]</scope>
    <source>
        <strain evidence="1 2">Tab4c</strain>
    </source>
</reference>
<name>A0A0K1P6B8_9MOLU</name>
<gene>
    <name evidence="1" type="ORF">STURON_00605</name>
</gene>
<protein>
    <submittedName>
        <fullName evidence="1">Uncharacterized protein</fullName>
    </submittedName>
</protein>
<keyword evidence="2" id="KW-1185">Reference proteome</keyword>
<sequence length="111" mass="13074">MYKKYNKGLLTKYVNNEIHLLLDDQKVLIFDVSSILIESKKFINNNINKTIVIEVKPKWFLSKGAVEVLNFYTIASWNNNAFSLFCQAMNKYIWSSDFYIELSHLIIMIKT</sequence>
<dbReference type="EMBL" id="CP012328">
    <property type="protein sequence ID" value="AKU79851.1"/>
    <property type="molecule type" value="Genomic_DNA"/>
</dbReference>
<evidence type="ECO:0000313" key="1">
    <source>
        <dbReference type="EMBL" id="AKU79851.1"/>
    </source>
</evidence>
<proteinExistence type="predicted"/>
<dbReference type="AlphaFoldDB" id="A0A0K1P6B8"/>